<keyword evidence="3 7" id="KW-0812">Transmembrane</keyword>
<dbReference type="InterPro" id="IPR051697">
    <property type="entry name" value="Patched_domain-protein"/>
</dbReference>
<keyword evidence="10" id="KW-1185">Reference proteome</keyword>
<evidence type="ECO:0000313" key="10">
    <source>
        <dbReference type="Proteomes" id="UP000314982"/>
    </source>
</evidence>
<evidence type="ECO:0000256" key="6">
    <source>
        <dbReference type="ARBA" id="ARBA00023180"/>
    </source>
</evidence>
<name>A0A4W5JWD8_9TELE</name>
<reference evidence="10" key="1">
    <citation type="submission" date="2018-06" db="EMBL/GenBank/DDBJ databases">
        <title>Genome assembly of Danube salmon.</title>
        <authorList>
            <person name="Macqueen D.J."/>
            <person name="Gundappa M.K."/>
        </authorList>
    </citation>
    <scope>NUCLEOTIDE SEQUENCE [LARGE SCALE GENOMIC DNA]</scope>
</reference>
<evidence type="ECO:0000256" key="7">
    <source>
        <dbReference type="SAM" id="Phobius"/>
    </source>
</evidence>
<dbReference type="STRING" id="62062.ENSHHUP00000004129"/>
<sequence>MNVVPSGVSKLLPRMNQTCGGLQNTEIKKSLSLQLHRAVVQLQVPVLGFNYSFSHLCLLDDKNTCIIDDIIRALEDSQSARFANRSSLPLRYPITRLADGRMAYIGHQLGGVWGVSGRGQGVRSARALQLTYYLQARGALTDRVASQWEQAFCGELGRFGAGHPELSLYPFTSSSLRTDFQASSVLARRPLLASVCVCLVLAVGCCSMRDCVRAKPWLGLLALLSIALSGLTAAGILNLTGTTYNSTYLGVPFILLGEL</sequence>
<protein>
    <recommendedName>
        <fullName evidence="8">SSD domain-containing protein</fullName>
    </recommendedName>
</protein>
<dbReference type="GO" id="GO:0050890">
    <property type="term" value="P:cognition"/>
    <property type="evidence" value="ECO:0007669"/>
    <property type="project" value="TreeGrafter"/>
</dbReference>
<evidence type="ECO:0000256" key="3">
    <source>
        <dbReference type="ARBA" id="ARBA00022692"/>
    </source>
</evidence>
<organism evidence="9 10">
    <name type="scientific">Hucho hucho</name>
    <name type="common">huchen</name>
    <dbReference type="NCBI Taxonomy" id="62062"/>
    <lineage>
        <taxon>Eukaryota</taxon>
        <taxon>Metazoa</taxon>
        <taxon>Chordata</taxon>
        <taxon>Craniata</taxon>
        <taxon>Vertebrata</taxon>
        <taxon>Euteleostomi</taxon>
        <taxon>Actinopterygii</taxon>
        <taxon>Neopterygii</taxon>
        <taxon>Teleostei</taxon>
        <taxon>Protacanthopterygii</taxon>
        <taxon>Salmoniformes</taxon>
        <taxon>Salmonidae</taxon>
        <taxon>Salmoninae</taxon>
        <taxon>Hucho</taxon>
    </lineage>
</organism>
<reference evidence="9" key="2">
    <citation type="submission" date="2025-08" db="UniProtKB">
        <authorList>
            <consortium name="Ensembl"/>
        </authorList>
    </citation>
    <scope>IDENTIFICATION</scope>
</reference>
<dbReference type="InterPro" id="IPR000731">
    <property type="entry name" value="SSD"/>
</dbReference>
<dbReference type="PROSITE" id="PS50156">
    <property type="entry name" value="SSD"/>
    <property type="match status" value="1"/>
</dbReference>
<dbReference type="GeneTree" id="ENSGT00940000157080"/>
<evidence type="ECO:0000256" key="2">
    <source>
        <dbReference type="ARBA" id="ARBA00005585"/>
    </source>
</evidence>
<accession>A0A4W5JWD8</accession>
<dbReference type="GO" id="GO:0007268">
    <property type="term" value="P:chemical synaptic transmission"/>
    <property type="evidence" value="ECO:0007669"/>
    <property type="project" value="TreeGrafter"/>
</dbReference>
<evidence type="ECO:0000256" key="4">
    <source>
        <dbReference type="ARBA" id="ARBA00022989"/>
    </source>
</evidence>
<keyword evidence="5 7" id="KW-0472">Membrane</keyword>
<dbReference type="GO" id="GO:0005886">
    <property type="term" value="C:plasma membrane"/>
    <property type="evidence" value="ECO:0007669"/>
    <property type="project" value="TreeGrafter"/>
</dbReference>
<evidence type="ECO:0000313" key="9">
    <source>
        <dbReference type="Ensembl" id="ENSHHUP00000004129.1"/>
    </source>
</evidence>
<feature type="transmembrane region" description="Helical" evidence="7">
    <location>
        <begin position="220"/>
        <end position="239"/>
    </location>
</feature>
<feature type="transmembrane region" description="Helical" evidence="7">
    <location>
        <begin position="191"/>
        <end position="208"/>
    </location>
</feature>
<reference evidence="9" key="3">
    <citation type="submission" date="2025-09" db="UniProtKB">
        <authorList>
            <consortium name="Ensembl"/>
        </authorList>
    </citation>
    <scope>IDENTIFICATION</scope>
</reference>
<dbReference type="Ensembl" id="ENSHHUT00000004261.1">
    <property type="protein sequence ID" value="ENSHHUP00000004129.1"/>
    <property type="gene ID" value="ENSHHUG00000002579.1"/>
</dbReference>
<comment type="similarity">
    <text evidence="2">Belongs to the patched family.</text>
</comment>
<feature type="domain" description="SSD" evidence="8">
    <location>
        <begin position="208"/>
        <end position="259"/>
    </location>
</feature>
<evidence type="ECO:0000256" key="1">
    <source>
        <dbReference type="ARBA" id="ARBA00004141"/>
    </source>
</evidence>
<dbReference type="PANTHER" id="PTHR10796:SF36">
    <property type="entry name" value="PATCHED DOMAIN-CONTAINING PROTEIN 1"/>
    <property type="match status" value="1"/>
</dbReference>
<evidence type="ECO:0000259" key="8">
    <source>
        <dbReference type="PROSITE" id="PS50156"/>
    </source>
</evidence>
<dbReference type="AlphaFoldDB" id="A0A4W5JWD8"/>
<dbReference type="Proteomes" id="UP000314982">
    <property type="component" value="Unassembled WGS sequence"/>
</dbReference>
<dbReference type="GO" id="GO:0045202">
    <property type="term" value="C:synapse"/>
    <property type="evidence" value="ECO:0007669"/>
    <property type="project" value="TreeGrafter"/>
</dbReference>
<comment type="subcellular location">
    <subcellularLocation>
        <location evidence="1">Membrane</location>
        <topology evidence="1">Multi-pass membrane protein</topology>
    </subcellularLocation>
</comment>
<evidence type="ECO:0000256" key="5">
    <source>
        <dbReference type="ARBA" id="ARBA00023136"/>
    </source>
</evidence>
<dbReference type="InterPro" id="IPR003392">
    <property type="entry name" value="PTHD_SSD"/>
</dbReference>
<proteinExistence type="inferred from homology"/>
<keyword evidence="4 7" id="KW-1133">Transmembrane helix</keyword>
<dbReference type="Pfam" id="PF02460">
    <property type="entry name" value="Patched"/>
    <property type="match status" value="1"/>
</dbReference>
<keyword evidence="6" id="KW-0325">Glycoprotein</keyword>
<dbReference type="PANTHER" id="PTHR10796">
    <property type="entry name" value="PATCHED-RELATED"/>
    <property type="match status" value="1"/>
</dbReference>